<dbReference type="SUPFAM" id="SSF89623">
    <property type="entry name" value="Ribose/Galactose isomerase RpiB/AlsB"/>
    <property type="match status" value="1"/>
</dbReference>
<dbReference type="EMBL" id="CP120682">
    <property type="protein sequence ID" value="WKN37858.1"/>
    <property type="molecule type" value="Genomic_DNA"/>
</dbReference>
<keyword evidence="2 5" id="KW-0413">Isomerase</keyword>
<dbReference type="Pfam" id="PF02502">
    <property type="entry name" value="LacAB_rpiB"/>
    <property type="match status" value="1"/>
</dbReference>
<evidence type="ECO:0000256" key="2">
    <source>
        <dbReference type="ARBA" id="ARBA00023235"/>
    </source>
</evidence>
<dbReference type="InterPro" id="IPR036569">
    <property type="entry name" value="RpiB_LacA_LacB_sf"/>
</dbReference>
<protein>
    <submittedName>
        <fullName evidence="5">Ribose 5-phosphate isomerase B</fullName>
        <ecNumber evidence="5">5.3.1.6</ecNumber>
    </submittedName>
</protein>
<evidence type="ECO:0000313" key="5">
    <source>
        <dbReference type="EMBL" id="WKN37858.1"/>
    </source>
</evidence>
<organism evidence="5">
    <name type="scientific">Roseihalotalea indica</name>
    <dbReference type="NCBI Taxonomy" id="2867963"/>
    <lineage>
        <taxon>Bacteria</taxon>
        <taxon>Pseudomonadati</taxon>
        <taxon>Bacteroidota</taxon>
        <taxon>Cytophagia</taxon>
        <taxon>Cytophagales</taxon>
        <taxon>Catalimonadaceae</taxon>
        <taxon>Roseihalotalea</taxon>
    </lineage>
</organism>
<dbReference type="GO" id="GO:0019316">
    <property type="term" value="P:D-allose catabolic process"/>
    <property type="evidence" value="ECO:0007669"/>
    <property type="project" value="TreeGrafter"/>
</dbReference>
<feature type="binding site" evidence="4">
    <location>
        <position position="101"/>
    </location>
    <ligand>
        <name>D-ribulose 5-phosphate</name>
        <dbReference type="ChEBI" id="CHEBI:58121"/>
    </ligand>
</feature>
<dbReference type="PIRSF" id="PIRSF005384">
    <property type="entry name" value="RpiB_LacA_B"/>
    <property type="match status" value="1"/>
</dbReference>
<evidence type="ECO:0000256" key="1">
    <source>
        <dbReference type="ARBA" id="ARBA00008754"/>
    </source>
</evidence>
<sequence length="144" mass="15679">MPISIALGADHAGFSYKEAIREHLAKQNLSVEDFGTYSEDSMDYPDVAHPLAESVQQKQHELGILVCGTGNGVAITANKHSGVRAALCWNQEIAALVRQHNDANVLCLPARFISQEEAIALVDVFLQTPFEGGRHARRVGKIIC</sequence>
<feature type="binding site" evidence="4">
    <location>
        <position position="138"/>
    </location>
    <ligand>
        <name>D-ribulose 5-phosphate</name>
        <dbReference type="ChEBI" id="CHEBI:58121"/>
    </ligand>
</feature>
<evidence type="ECO:0000256" key="4">
    <source>
        <dbReference type="PIRSR" id="PIRSR005384-2"/>
    </source>
</evidence>
<reference evidence="5" key="2">
    <citation type="journal article" date="2024" name="Antonie Van Leeuwenhoek">
        <title>Roseihalotalea indica gen. nov., sp. nov., a halophilic Bacteroidetes from mesopelagic Southwest Indian Ocean with higher carbohydrate metabolic potential.</title>
        <authorList>
            <person name="Chen B."/>
            <person name="Zhang M."/>
            <person name="Lin D."/>
            <person name="Ye J."/>
            <person name="Tang K."/>
        </authorList>
    </citation>
    <scope>NUCLEOTIDE SEQUENCE</scope>
    <source>
        <strain evidence="5">TK19036</strain>
    </source>
</reference>
<feature type="binding site" evidence="4">
    <location>
        <position position="111"/>
    </location>
    <ligand>
        <name>D-ribulose 5-phosphate</name>
        <dbReference type="ChEBI" id="CHEBI:58121"/>
    </ligand>
</feature>
<dbReference type="AlphaFoldDB" id="A0AA49GP56"/>
<feature type="binding site" evidence="4">
    <location>
        <position position="134"/>
    </location>
    <ligand>
        <name>D-ribulose 5-phosphate</name>
        <dbReference type="ChEBI" id="CHEBI:58121"/>
    </ligand>
</feature>
<feature type="active site" description="Proton donor" evidence="3">
    <location>
        <position position="100"/>
    </location>
</feature>
<dbReference type="NCBIfam" id="TIGR00689">
    <property type="entry name" value="rpiB_lacA_lacB"/>
    <property type="match status" value="1"/>
</dbReference>
<dbReference type="NCBIfam" id="NF004051">
    <property type="entry name" value="PRK05571.1"/>
    <property type="match status" value="1"/>
</dbReference>
<dbReference type="EC" id="5.3.1.6" evidence="5"/>
<feature type="binding site" evidence="4">
    <location>
        <begin position="10"/>
        <end position="11"/>
    </location>
    <ligand>
        <name>D-ribulose 5-phosphate</name>
        <dbReference type="ChEBI" id="CHEBI:58121"/>
    </ligand>
</feature>
<feature type="binding site" evidence="4">
    <location>
        <begin position="68"/>
        <end position="72"/>
    </location>
    <ligand>
        <name>D-ribulose 5-phosphate</name>
        <dbReference type="ChEBI" id="CHEBI:58121"/>
    </ligand>
</feature>
<dbReference type="NCBIfam" id="TIGR01120">
    <property type="entry name" value="rpiB"/>
    <property type="match status" value="1"/>
</dbReference>
<dbReference type="InterPro" id="IPR004785">
    <property type="entry name" value="RpiB"/>
</dbReference>
<accession>A0AA49GP56</accession>
<gene>
    <name evidence="5" type="primary">rpiB</name>
    <name evidence="5" type="ORF">K4G66_03945</name>
</gene>
<dbReference type="PANTHER" id="PTHR30345:SF0">
    <property type="entry name" value="DNA DAMAGE-REPAIR_TOLERATION PROTEIN DRT102"/>
    <property type="match status" value="1"/>
</dbReference>
<name>A0AA49GP56_9BACT</name>
<comment type="similarity">
    <text evidence="1">Belongs to the LacAB/RpiB family.</text>
</comment>
<dbReference type="PANTHER" id="PTHR30345">
    <property type="entry name" value="RIBOSE-5-PHOSPHATE ISOMERASE B"/>
    <property type="match status" value="1"/>
</dbReference>
<dbReference type="InterPro" id="IPR003500">
    <property type="entry name" value="RpiB_LacA_LacB"/>
</dbReference>
<proteinExistence type="inferred from homology"/>
<dbReference type="GO" id="GO:0009052">
    <property type="term" value="P:pentose-phosphate shunt, non-oxidative branch"/>
    <property type="evidence" value="ECO:0007669"/>
    <property type="project" value="TreeGrafter"/>
</dbReference>
<evidence type="ECO:0000256" key="3">
    <source>
        <dbReference type="PIRSR" id="PIRSR005384-1"/>
    </source>
</evidence>
<dbReference type="GO" id="GO:0004751">
    <property type="term" value="F:ribose-5-phosphate isomerase activity"/>
    <property type="evidence" value="ECO:0007669"/>
    <property type="project" value="UniProtKB-EC"/>
</dbReference>
<reference evidence="5" key="1">
    <citation type="journal article" date="2023" name="Comput. Struct. Biotechnol. J.">
        <title>Discovery of a novel marine Bacteroidetes with a rich repertoire of carbohydrate-active enzymes.</title>
        <authorList>
            <person name="Chen B."/>
            <person name="Liu G."/>
            <person name="Chen Q."/>
            <person name="Wang H."/>
            <person name="Liu L."/>
            <person name="Tang K."/>
        </authorList>
    </citation>
    <scope>NUCLEOTIDE SEQUENCE</scope>
    <source>
        <strain evidence="5">TK19036</strain>
    </source>
</reference>
<dbReference type="Gene3D" id="3.40.1400.10">
    <property type="entry name" value="Sugar-phosphate isomerase, RpiB/LacA/LacB"/>
    <property type="match status" value="1"/>
</dbReference>
<feature type="active site" description="Proton acceptor" evidence="3">
    <location>
        <position position="67"/>
    </location>
</feature>